<dbReference type="PANTHER" id="PTHR13696:SF99">
    <property type="entry name" value="COBYRINIC ACID AC-DIAMIDE SYNTHASE"/>
    <property type="match status" value="1"/>
</dbReference>
<sequence>MASPYPDGEREKVASKLPSALRQELKVRAAELRIDIQDAVTDGINAWRANTTAPSPVDTTGADSFSTWLPAGLYDAFKADCTDRKVSYTQGLAQSIRGWLDAHDSPGARPETGFPQRKIICNQKGGVGKTSVAAGVAEAYAEAGKRVLLVDYDPQGHLSEQLGIPQIAPGHDSLVAHMCAEGKGDLRDLLVTIEGERFGKRLHVLPACFDGFLLDARIATNTRIRHRETTLERALEPLEDDFDVIVVDCPPSLGIAMDAAIYYGRRRPNEQAGVSGVIIPVLAEDSSATAYAMLADQIGSLCDDLELDLDYLGLVVNLYDSRRGYVATSSLNEWKKLGEPPVLAVIGDLKEQREAVRKRRALLDYAPLSDQAEAMRQIASATS</sequence>
<keyword evidence="2" id="KW-0808">Transferase</keyword>
<dbReference type="InterPro" id="IPR027417">
    <property type="entry name" value="P-loop_NTPase"/>
</dbReference>
<dbReference type="Proteomes" id="UP000218944">
    <property type="component" value="Unassembled WGS sequence"/>
</dbReference>
<proteinExistence type="predicted"/>
<reference evidence="2 3" key="1">
    <citation type="submission" date="2017-08" db="EMBL/GenBank/DDBJ databases">
        <title>Genome sequence of Streptomyces albireticuli NRRL B-1670.</title>
        <authorList>
            <person name="Graham D.E."/>
            <person name="Mahan K.M."/>
            <person name="Klingeman D.M."/>
            <person name="Hettich R.L."/>
            <person name="Parry R.J."/>
            <person name="Spain J.C."/>
        </authorList>
    </citation>
    <scope>NUCLEOTIDE SEQUENCE [LARGE SCALE GENOMIC DNA]</scope>
    <source>
        <strain evidence="2 3">NRRL B-1670</strain>
    </source>
</reference>
<dbReference type="PANTHER" id="PTHR13696">
    <property type="entry name" value="P-LOOP CONTAINING NUCLEOSIDE TRIPHOSPHATE HYDROLASE"/>
    <property type="match status" value="1"/>
</dbReference>
<comment type="caution">
    <text evidence="2">The sequence shown here is derived from an EMBL/GenBank/DDBJ whole genome shotgun (WGS) entry which is preliminary data.</text>
</comment>
<dbReference type="EMBL" id="NSJV01000413">
    <property type="protein sequence ID" value="PAU46921.1"/>
    <property type="molecule type" value="Genomic_DNA"/>
</dbReference>
<dbReference type="Gene3D" id="3.40.50.300">
    <property type="entry name" value="P-loop containing nucleotide triphosphate hydrolases"/>
    <property type="match status" value="1"/>
</dbReference>
<dbReference type="AlphaFoldDB" id="A0A2A2D5Y1"/>
<dbReference type="SUPFAM" id="SSF52540">
    <property type="entry name" value="P-loop containing nucleoside triphosphate hydrolases"/>
    <property type="match status" value="1"/>
</dbReference>
<dbReference type="CDD" id="cd02042">
    <property type="entry name" value="ParAB_family"/>
    <property type="match status" value="1"/>
</dbReference>
<accession>A0A2A2D5Y1</accession>
<feature type="domain" description="AAA" evidence="1">
    <location>
        <begin position="120"/>
        <end position="262"/>
    </location>
</feature>
<evidence type="ECO:0000259" key="1">
    <source>
        <dbReference type="Pfam" id="PF13614"/>
    </source>
</evidence>
<dbReference type="InterPro" id="IPR025669">
    <property type="entry name" value="AAA_dom"/>
</dbReference>
<evidence type="ECO:0000313" key="3">
    <source>
        <dbReference type="Proteomes" id="UP000218944"/>
    </source>
</evidence>
<dbReference type="GO" id="GO:0016740">
    <property type="term" value="F:transferase activity"/>
    <property type="evidence" value="ECO:0007669"/>
    <property type="project" value="UniProtKB-KW"/>
</dbReference>
<gene>
    <name evidence="2" type="ORF">CK936_21750</name>
</gene>
<name>A0A2A2D5Y1_9ACTN</name>
<organism evidence="2 3">
    <name type="scientific">Streptomyces albireticuli</name>
    <dbReference type="NCBI Taxonomy" id="1940"/>
    <lineage>
        <taxon>Bacteria</taxon>
        <taxon>Bacillati</taxon>
        <taxon>Actinomycetota</taxon>
        <taxon>Actinomycetes</taxon>
        <taxon>Kitasatosporales</taxon>
        <taxon>Streptomycetaceae</taxon>
        <taxon>Streptomyces</taxon>
    </lineage>
</organism>
<keyword evidence="3" id="KW-1185">Reference proteome</keyword>
<dbReference type="RefSeq" id="WP_095582627.1">
    <property type="nucleotide sequence ID" value="NZ_JAJQQQ010000020.1"/>
</dbReference>
<protein>
    <submittedName>
        <fullName evidence="2">Phosphopantetheine--protein transferase</fullName>
    </submittedName>
</protein>
<dbReference type="Pfam" id="PF13614">
    <property type="entry name" value="AAA_31"/>
    <property type="match status" value="1"/>
</dbReference>
<dbReference type="InterPro" id="IPR050678">
    <property type="entry name" value="DNA_Partitioning_ATPase"/>
</dbReference>
<evidence type="ECO:0000313" key="2">
    <source>
        <dbReference type="EMBL" id="PAU46921.1"/>
    </source>
</evidence>